<dbReference type="EMBL" id="AP012338">
    <property type="protein sequence ID" value="BAM03868.1"/>
    <property type="molecule type" value="Genomic_DNA"/>
</dbReference>
<keyword evidence="3" id="KW-1185">Reference proteome</keyword>
<dbReference type="STRING" id="1142394.PSMK_17090"/>
<feature type="compositionally biased region" description="Low complexity" evidence="1">
    <location>
        <begin position="30"/>
        <end position="45"/>
    </location>
</feature>
<evidence type="ECO:0000313" key="3">
    <source>
        <dbReference type="Proteomes" id="UP000007881"/>
    </source>
</evidence>
<dbReference type="HOGENOM" id="CLU_1833341_0_0_0"/>
<dbReference type="KEGG" id="phm:PSMK_17090"/>
<dbReference type="AlphaFoldDB" id="I0IF30"/>
<feature type="region of interest" description="Disordered" evidence="1">
    <location>
        <begin position="1"/>
        <end position="52"/>
    </location>
</feature>
<dbReference type="InterPro" id="IPR041881">
    <property type="entry name" value="PqqD_sf"/>
</dbReference>
<organism evidence="2 3">
    <name type="scientific">Phycisphaera mikurensis (strain NBRC 102666 / KCTC 22515 / FYK2301M01)</name>
    <dbReference type="NCBI Taxonomy" id="1142394"/>
    <lineage>
        <taxon>Bacteria</taxon>
        <taxon>Pseudomonadati</taxon>
        <taxon>Planctomycetota</taxon>
        <taxon>Phycisphaerae</taxon>
        <taxon>Phycisphaerales</taxon>
        <taxon>Phycisphaeraceae</taxon>
        <taxon>Phycisphaera</taxon>
    </lineage>
</organism>
<evidence type="ECO:0008006" key="4">
    <source>
        <dbReference type="Google" id="ProtNLM"/>
    </source>
</evidence>
<evidence type="ECO:0000256" key="1">
    <source>
        <dbReference type="SAM" id="MobiDB-lite"/>
    </source>
</evidence>
<gene>
    <name evidence="2" type="ordered locus">PSMK_17090</name>
</gene>
<accession>I0IF30</accession>
<dbReference type="InterPro" id="IPR008792">
    <property type="entry name" value="PQQD"/>
</dbReference>
<protein>
    <recommendedName>
        <fullName evidence="4">PqqD family protein</fullName>
    </recommendedName>
</protein>
<dbReference type="Proteomes" id="UP000007881">
    <property type="component" value="Chromosome"/>
</dbReference>
<reference evidence="2 3" key="1">
    <citation type="submission" date="2012-02" db="EMBL/GenBank/DDBJ databases">
        <title>Complete genome sequence of Phycisphaera mikurensis NBRC 102666.</title>
        <authorList>
            <person name="Ankai A."/>
            <person name="Hosoyama A."/>
            <person name="Terui Y."/>
            <person name="Sekine M."/>
            <person name="Fukai R."/>
            <person name="Kato Y."/>
            <person name="Nakamura S."/>
            <person name="Yamada-Narita S."/>
            <person name="Kawakoshi A."/>
            <person name="Fukunaga Y."/>
            <person name="Yamazaki S."/>
            <person name="Fujita N."/>
        </authorList>
    </citation>
    <scope>NUCLEOTIDE SEQUENCE [LARGE SCALE GENOMIC DNA]</scope>
    <source>
        <strain evidence="3">NBRC 102666 / KCTC 22515 / FYK2301M01</strain>
    </source>
</reference>
<name>I0IF30_PHYMF</name>
<sequence>MKHRRPVSQQAARQQARRREAQAALHTPQRLLAATARPAAAATARPRGDGLRVTRPAARPWWAFPPISWVVPVPQTRTVDLDPLGREVYELLGRGRRVEEVIEAFAEAHKLPFAEAQESVSAFLRLLLARDLVELDAASR</sequence>
<dbReference type="RefSeq" id="WP_014437086.1">
    <property type="nucleotide sequence ID" value="NC_017080.1"/>
</dbReference>
<proteinExistence type="predicted"/>
<evidence type="ECO:0000313" key="2">
    <source>
        <dbReference type="EMBL" id="BAM03868.1"/>
    </source>
</evidence>
<dbReference type="Gene3D" id="1.10.10.1150">
    <property type="entry name" value="Coenzyme PQQ synthesis protein D (PqqD)"/>
    <property type="match status" value="1"/>
</dbReference>
<dbReference type="Pfam" id="PF05402">
    <property type="entry name" value="PqqD"/>
    <property type="match status" value="1"/>
</dbReference>